<reference evidence="3" key="1">
    <citation type="journal article" date="2019" name="bioRxiv">
        <title>The Genome of the Zebra Mussel, Dreissena polymorpha: A Resource for Invasive Species Research.</title>
        <authorList>
            <person name="McCartney M.A."/>
            <person name="Auch B."/>
            <person name="Kono T."/>
            <person name="Mallez S."/>
            <person name="Zhang Y."/>
            <person name="Obille A."/>
            <person name="Becker A."/>
            <person name="Abrahante J.E."/>
            <person name="Garbe J."/>
            <person name="Badalamenti J.P."/>
            <person name="Herman A."/>
            <person name="Mangelson H."/>
            <person name="Liachko I."/>
            <person name="Sullivan S."/>
            <person name="Sone E.D."/>
            <person name="Koren S."/>
            <person name="Silverstein K.A.T."/>
            <person name="Beckman K.B."/>
            <person name="Gohl D.M."/>
        </authorList>
    </citation>
    <scope>NUCLEOTIDE SEQUENCE</scope>
    <source>
        <strain evidence="3">Duluth1</strain>
        <tissue evidence="3">Whole animal</tissue>
    </source>
</reference>
<evidence type="ECO:0000256" key="2">
    <source>
        <dbReference type="SAM" id="Phobius"/>
    </source>
</evidence>
<reference evidence="3" key="2">
    <citation type="submission" date="2020-11" db="EMBL/GenBank/DDBJ databases">
        <authorList>
            <person name="McCartney M.A."/>
            <person name="Auch B."/>
            <person name="Kono T."/>
            <person name="Mallez S."/>
            <person name="Becker A."/>
            <person name="Gohl D.M."/>
            <person name="Silverstein K.A.T."/>
            <person name="Koren S."/>
            <person name="Bechman K.B."/>
            <person name="Herman A."/>
            <person name="Abrahante J.E."/>
            <person name="Garbe J."/>
        </authorList>
    </citation>
    <scope>NUCLEOTIDE SEQUENCE</scope>
    <source>
        <strain evidence="3">Duluth1</strain>
        <tissue evidence="3">Whole animal</tissue>
    </source>
</reference>
<dbReference type="Proteomes" id="UP000828390">
    <property type="component" value="Unassembled WGS sequence"/>
</dbReference>
<keyword evidence="2" id="KW-1133">Transmembrane helix</keyword>
<gene>
    <name evidence="3" type="ORF">DPMN_133170</name>
</gene>
<name>A0A9D4FTU2_DREPO</name>
<feature type="compositionally biased region" description="Polar residues" evidence="1">
    <location>
        <begin position="351"/>
        <end position="360"/>
    </location>
</feature>
<accession>A0A9D4FTU2</accession>
<comment type="caution">
    <text evidence="3">The sequence shown here is derived from an EMBL/GenBank/DDBJ whole genome shotgun (WGS) entry which is preliminary data.</text>
</comment>
<keyword evidence="4" id="KW-1185">Reference proteome</keyword>
<protein>
    <submittedName>
        <fullName evidence="3">Uncharacterized protein</fullName>
    </submittedName>
</protein>
<evidence type="ECO:0000256" key="1">
    <source>
        <dbReference type="SAM" id="MobiDB-lite"/>
    </source>
</evidence>
<feature type="region of interest" description="Disordered" evidence="1">
    <location>
        <begin position="338"/>
        <end position="368"/>
    </location>
</feature>
<dbReference type="AlphaFoldDB" id="A0A9D4FTU2"/>
<proteinExistence type="predicted"/>
<keyword evidence="2" id="KW-0472">Membrane</keyword>
<dbReference type="EMBL" id="JAIWYP010000006">
    <property type="protein sequence ID" value="KAH3804878.1"/>
    <property type="molecule type" value="Genomic_DNA"/>
</dbReference>
<feature type="transmembrane region" description="Helical" evidence="2">
    <location>
        <begin position="12"/>
        <end position="33"/>
    </location>
</feature>
<organism evidence="3 4">
    <name type="scientific">Dreissena polymorpha</name>
    <name type="common">Zebra mussel</name>
    <name type="synonym">Mytilus polymorpha</name>
    <dbReference type="NCBI Taxonomy" id="45954"/>
    <lineage>
        <taxon>Eukaryota</taxon>
        <taxon>Metazoa</taxon>
        <taxon>Spiralia</taxon>
        <taxon>Lophotrochozoa</taxon>
        <taxon>Mollusca</taxon>
        <taxon>Bivalvia</taxon>
        <taxon>Autobranchia</taxon>
        <taxon>Heteroconchia</taxon>
        <taxon>Euheterodonta</taxon>
        <taxon>Imparidentia</taxon>
        <taxon>Neoheterodontei</taxon>
        <taxon>Myida</taxon>
        <taxon>Dreissenoidea</taxon>
        <taxon>Dreissenidae</taxon>
        <taxon>Dreissena</taxon>
    </lineage>
</organism>
<keyword evidence="2" id="KW-0812">Transmembrane</keyword>
<sequence>MMQRFGKKTILYGLIVAMALLSLAWVIITVYWLRVRSVNQEPKPTQLCTDCEYLSTIYDTENINRQVEKLRTSHTAKCCAGIEEILNLALQKETSRKVYGPHMVCVLFLSVTEAVYNLCDSYKDQKPFVKAVGVLEVKRIGELFKLLWNEHGATIEGPSTQHITHITDEGEIFIRSAGHYRSAFNRVHDRWCRNCMTDSETALNTRPVVSRGSVSLPSCREDRCLCRLHGIEHPGQTDTFRSLSETELEPRNHRSRWCRNWSIALPELRSNWFTSPAEVTGHQKLHSMTDSETALTIRPVVSRGSVSLPVITPLHGIEHPGQTDTFRSLSMTELEPRNHRSRLHGIEHPGQTDTFRSLSETELEPRNHRSRIESDALYGV</sequence>
<evidence type="ECO:0000313" key="4">
    <source>
        <dbReference type="Proteomes" id="UP000828390"/>
    </source>
</evidence>
<evidence type="ECO:0000313" key="3">
    <source>
        <dbReference type="EMBL" id="KAH3804878.1"/>
    </source>
</evidence>